<evidence type="ECO:0000256" key="3">
    <source>
        <dbReference type="ARBA" id="ARBA00022490"/>
    </source>
</evidence>
<comment type="caution">
    <text evidence="16">The sequence shown here is derived from an EMBL/GenBank/DDBJ whole genome shotgun (WGS) entry which is preliminary data.</text>
</comment>
<evidence type="ECO:0000313" key="16">
    <source>
        <dbReference type="EMBL" id="KTB07638.1"/>
    </source>
</evidence>
<dbReference type="VEuPathDB" id="FungiDB:GWK60_G02475"/>
<evidence type="ECO:0000256" key="5">
    <source>
        <dbReference type="ARBA" id="ARBA00022553"/>
    </source>
</evidence>
<dbReference type="GO" id="GO:0000147">
    <property type="term" value="P:actin cortical patch assembly"/>
    <property type="evidence" value="ECO:0007669"/>
    <property type="project" value="EnsemblFungi"/>
</dbReference>
<dbReference type="PROSITE" id="PS00108">
    <property type="entry name" value="PROTEIN_KINASE_ST"/>
    <property type="match status" value="1"/>
</dbReference>
<keyword evidence="4" id="KW-0723">Serine/threonine-protein kinase</keyword>
<evidence type="ECO:0000256" key="9">
    <source>
        <dbReference type="ARBA" id="ARBA00022840"/>
    </source>
</evidence>
<keyword evidence="7" id="KW-0547">Nucleotide-binding</keyword>
<evidence type="ECO:0000256" key="11">
    <source>
        <dbReference type="ARBA" id="ARBA00047899"/>
    </source>
</evidence>
<evidence type="ECO:0000256" key="2">
    <source>
        <dbReference type="ARBA" id="ARBA00012513"/>
    </source>
</evidence>
<dbReference type="AlphaFoldDB" id="A0A0W0D653"/>
<feature type="region of interest" description="Disordered" evidence="14">
    <location>
        <begin position="470"/>
        <end position="493"/>
    </location>
</feature>
<evidence type="ECO:0000256" key="1">
    <source>
        <dbReference type="ARBA" id="ARBA00004134"/>
    </source>
</evidence>
<dbReference type="GO" id="GO:0030479">
    <property type="term" value="C:actin cortical patch"/>
    <property type="evidence" value="ECO:0007669"/>
    <property type="project" value="UniProtKB-SubCell"/>
</dbReference>
<evidence type="ECO:0000256" key="6">
    <source>
        <dbReference type="ARBA" id="ARBA00022679"/>
    </source>
</evidence>
<comment type="subcellular location">
    <subcellularLocation>
        <location evidence="1">Cytoplasm</location>
        <location evidence="1">Cytoskeleton</location>
        <location evidence="1">Actin patch</location>
    </subcellularLocation>
</comment>
<keyword evidence="5" id="KW-0597">Phosphoprotein</keyword>
<gene>
    <name evidence="16" type="ORF">AO440_001592</name>
</gene>
<proteinExistence type="predicted"/>
<evidence type="ECO:0000256" key="7">
    <source>
        <dbReference type="ARBA" id="ARBA00022741"/>
    </source>
</evidence>
<dbReference type="Proteomes" id="UP000054886">
    <property type="component" value="Unassembled WGS sequence"/>
</dbReference>
<evidence type="ECO:0000256" key="10">
    <source>
        <dbReference type="ARBA" id="ARBA00023212"/>
    </source>
</evidence>
<dbReference type="EC" id="2.7.11.1" evidence="2"/>
<name>A0A0W0D653_CANGB</name>
<dbReference type="InterPro" id="IPR000719">
    <property type="entry name" value="Prot_kinase_dom"/>
</dbReference>
<protein>
    <recommendedName>
        <fullName evidence="2">non-specific serine/threonine protein kinase</fullName>
        <ecNumber evidence="2">2.7.11.1</ecNumber>
    </recommendedName>
</protein>
<dbReference type="Pfam" id="PF00069">
    <property type="entry name" value="Pkinase"/>
    <property type="match status" value="1"/>
</dbReference>
<dbReference type="PANTHER" id="PTHR22967:SF57">
    <property type="entry name" value="AUXILIN, ISOFORM A-RELATED"/>
    <property type="match status" value="1"/>
</dbReference>
<evidence type="ECO:0000256" key="14">
    <source>
        <dbReference type="SAM" id="MobiDB-lite"/>
    </source>
</evidence>
<dbReference type="PANTHER" id="PTHR22967">
    <property type="entry name" value="SERINE/THREONINE PROTEIN KINASE"/>
    <property type="match status" value="1"/>
</dbReference>
<comment type="catalytic activity">
    <reaction evidence="11">
        <text>L-threonyl-[protein] + ATP = O-phospho-L-threonyl-[protein] + ADP + H(+)</text>
        <dbReference type="Rhea" id="RHEA:46608"/>
        <dbReference type="Rhea" id="RHEA-COMP:11060"/>
        <dbReference type="Rhea" id="RHEA-COMP:11605"/>
        <dbReference type="ChEBI" id="CHEBI:15378"/>
        <dbReference type="ChEBI" id="CHEBI:30013"/>
        <dbReference type="ChEBI" id="CHEBI:30616"/>
        <dbReference type="ChEBI" id="CHEBI:61977"/>
        <dbReference type="ChEBI" id="CHEBI:456216"/>
        <dbReference type="EC" id="2.7.11.1"/>
    </reaction>
</comment>
<dbReference type="GO" id="GO:0007015">
    <property type="term" value="P:actin filament organization"/>
    <property type="evidence" value="ECO:0007669"/>
    <property type="project" value="TreeGrafter"/>
</dbReference>
<evidence type="ECO:0000256" key="4">
    <source>
        <dbReference type="ARBA" id="ARBA00022527"/>
    </source>
</evidence>
<evidence type="ECO:0000313" key="17">
    <source>
        <dbReference type="Proteomes" id="UP000054886"/>
    </source>
</evidence>
<feature type="region of interest" description="Disordered" evidence="14">
    <location>
        <begin position="527"/>
        <end position="551"/>
    </location>
</feature>
<dbReference type="GO" id="GO:0005524">
    <property type="term" value="F:ATP binding"/>
    <property type="evidence" value="ECO:0007669"/>
    <property type="project" value="UniProtKB-KW"/>
</dbReference>
<reference evidence="16 17" key="1">
    <citation type="submission" date="2015-10" db="EMBL/GenBank/DDBJ databases">
        <title>Draft genomes sequences of Candida glabrata isolates 1A, 1B, 2A, 2B, 3A and 3B.</title>
        <authorList>
            <person name="Haavelsrud O.E."/>
            <person name="Gaustad P."/>
        </authorList>
    </citation>
    <scope>NUCLEOTIDE SEQUENCE [LARGE SCALE GENOMIC DNA]</scope>
    <source>
        <strain evidence="16">910700640</strain>
    </source>
</reference>
<feature type="domain" description="Protein kinase" evidence="15">
    <location>
        <begin position="22"/>
        <end position="311"/>
    </location>
</feature>
<keyword evidence="8 16" id="KW-0418">Kinase</keyword>
<sequence>MNQPELDRINVGTQLTVGTHSVKILKYLTSGGFAQIYAVEILSMGLFNGSNVACLKRVKVPDKLSLNILRAEVDAMKLLANNKHVVSYIDSHATRSPTNDGTYEVFLLMEYCEGGGLIDFMNTRLQNRLTEPEILDIMSQTTQGIAVMHALVPPLLHRDIKIENVLLSKGGIYKVCDFGSVSGVIRPPRNQQELLYVQHDIMKNTTAQYRCPEMLDLYRGLPIDEKADIWALGVFLYKLCYYTTPFEKLGEPAILHARFQFPSFPNYSDRLKNLIKSMLREHPSDRPNVCQVLEEVSRMQNVPCPIRNFYLLRAMEKVKLSTEIDYPQLQLQKLRNAQADNLSNPMIKPMPIAQRPTFSGNGMVNNNRTLPTVMVSNNVIGNGSQVWDNSKPPEPQPIPQSRSFVKSSTLIGAPLSKSWGHNEFNFGSISNSPSVFQGAIVPAANQLQNKDSSHQPKPSGMMKKNEQLQVTSTFASSPNTRTRTNSQGSSLYMPTSSEYRTRHVHTGDNNSLKSSKLDSDKLDIAVQRSPSSRSDGSDFRLPLNPNSEKRKSIQLRVQHLLDNMSSNEVKKSAQGYGKFTDELSSTGTNIPKVTPDSPVLADLIDFNDVPTIRIPSDKNQLSKSGKIKPAPPPKPKKLRSNKKISTLSALRLEPKQNDRITSDATDVLMHLNVDDLEEDFKRRFPSAV</sequence>
<comment type="catalytic activity">
    <reaction evidence="12">
        <text>L-seryl-[protein] + ATP = O-phospho-L-seryl-[protein] + ADP + H(+)</text>
        <dbReference type="Rhea" id="RHEA:17989"/>
        <dbReference type="Rhea" id="RHEA-COMP:9863"/>
        <dbReference type="Rhea" id="RHEA-COMP:11604"/>
        <dbReference type="ChEBI" id="CHEBI:15378"/>
        <dbReference type="ChEBI" id="CHEBI:29999"/>
        <dbReference type="ChEBI" id="CHEBI:30616"/>
        <dbReference type="ChEBI" id="CHEBI:83421"/>
        <dbReference type="ChEBI" id="CHEBI:456216"/>
        <dbReference type="EC" id="2.7.11.1"/>
    </reaction>
</comment>
<dbReference type="PROSITE" id="PS50011">
    <property type="entry name" value="PROTEIN_KINASE_DOM"/>
    <property type="match status" value="1"/>
</dbReference>
<dbReference type="InterPro" id="IPR011009">
    <property type="entry name" value="Kinase-like_dom_sf"/>
</dbReference>
<dbReference type="GO" id="GO:1900186">
    <property type="term" value="P:negative regulation of clathrin-dependent endocytosis"/>
    <property type="evidence" value="ECO:0007669"/>
    <property type="project" value="EnsemblFungi"/>
</dbReference>
<dbReference type="GO" id="GO:0004674">
    <property type="term" value="F:protein serine/threonine kinase activity"/>
    <property type="evidence" value="ECO:0007669"/>
    <property type="project" value="UniProtKB-KW"/>
</dbReference>
<evidence type="ECO:0000256" key="13">
    <source>
        <dbReference type="ARBA" id="ARBA00065090"/>
    </source>
</evidence>
<dbReference type="SUPFAM" id="SSF56112">
    <property type="entry name" value="Protein kinase-like (PK-like)"/>
    <property type="match status" value="1"/>
</dbReference>
<dbReference type="VEuPathDB" id="FungiDB:B1J91_G02607g"/>
<dbReference type="SMART" id="SM00220">
    <property type="entry name" value="S_TKc"/>
    <property type="match status" value="1"/>
</dbReference>
<dbReference type="FunFam" id="1.10.510.10:FF:000441">
    <property type="entry name" value="Serine/threonine protein kinase"/>
    <property type="match status" value="1"/>
</dbReference>
<feature type="region of interest" description="Disordered" evidence="14">
    <location>
        <begin position="614"/>
        <end position="650"/>
    </location>
</feature>
<evidence type="ECO:0000256" key="12">
    <source>
        <dbReference type="ARBA" id="ARBA00048679"/>
    </source>
</evidence>
<comment type="subunit">
    <text evidence="13">Interacts with ABP1, which is required for proper actin patch localization.</text>
</comment>
<dbReference type="CDD" id="cd14037">
    <property type="entry name" value="STKc_NAK_like"/>
    <property type="match status" value="1"/>
</dbReference>
<accession>A0A0W0D653</accession>
<feature type="region of interest" description="Disordered" evidence="14">
    <location>
        <begin position="384"/>
        <end position="404"/>
    </location>
</feature>
<keyword evidence="9" id="KW-0067">ATP-binding</keyword>
<keyword evidence="6" id="KW-0808">Transferase</keyword>
<evidence type="ECO:0000256" key="8">
    <source>
        <dbReference type="ARBA" id="ARBA00022777"/>
    </source>
</evidence>
<dbReference type="Gene3D" id="1.10.510.10">
    <property type="entry name" value="Transferase(Phosphotransferase) domain 1"/>
    <property type="match status" value="1"/>
</dbReference>
<keyword evidence="10" id="KW-0206">Cytoskeleton</keyword>
<dbReference type="InterPro" id="IPR008271">
    <property type="entry name" value="Ser/Thr_kinase_AS"/>
</dbReference>
<dbReference type="VEuPathDB" id="FungiDB:GVI51_G02475"/>
<evidence type="ECO:0000259" key="15">
    <source>
        <dbReference type="PROSITE" id="PS50011"/>
    </source>
</evidence>
<keyword evidence="3" id="KW-0963">Cytoplasm</keyword>
<dbReference type="VEuPathDB" id="FungiDB:CAGL0G02607g"/>
<dbReference type="EMBL" id="LLZZ01000107">
    <property type="protein sequence ID" value="KTB07638.1"/>
    <property type="molecule type" value="Genomic_DNA"/>
</dbReference>
<organism evidence="16 17">
    <name type="scientific">Candida glabrata</name>
    <name type="common">Yeast</name>
    <name type="synonym">Torulopsis glabrata</name>
    <dbReference type="NCBI Taxonomy" id="5478"/>
    <lineage>
        <taxon>Eukaryota</taxon>
        <taxon>Fungi</taxon>
        <taxon>Dikarya</taxon>
        <taxon>Ascomycota</taxon>
        <taxon>Saccharomycotina</taxon>
        <taxon>Saccharomycetes</taxon>
        <taxon>Saccharomycetales</taxon>
        <taxon>Saccharomycetaceae</taxon>
        <taxon>Nakaseomyces</taxon>
    </lineage>
</organism>
<dbReference type="GO" id="GO:0120133">
    <property type="term" value="P:negative regulation of actin cortical patch assembly"/>
    <property type="evidence" value="ECO:0007669"/>
    <property type="project" value="EnsemblFungi"/>
</dbReference>
<dbReference type="GO" id="GO:0031333">
    <property type="term" value="P:negative regulation of protein-containing complex assembly"/>
    <property type="evidence" value="ECO:0007669"/>
    <property type="project" value="EnsemblFungi"/>
</dbReference>